<reference evidence="2 3" key="1">
    <citation type="submission" date="2020-06" db="EMBL/GenBank/DDBJ databases">
        <authorList>
            <consortium name="Wellcome Sanger Institute Data Sharing"/>
        </authorList>
    </citation>
    <scope>NUCLEOTIDE SEQUENCE [LARGE SCALE GENOMIC DNA]</scope>
</reference>
<dbReference type="Gene3D" id="2.40.50.90">
    <property type="match status" value="1"/>
</dbReference>
<name>A0AAY4DM67_9TELE</name>
<keyword evidence="3" id="KW-1185">Reference proteome</keyword>
<reference evidence="2" key="3">
    <citation type="submission" date="2025-09" db="UniProtKB">
        <authorList>
            <consortium name="Ensembl"/>
        </authorList>
    </citation>
    <scope>IDENTIFICATION</scope>
</reference>
<dbReference type="InterPro" id="IPR035437">
    <property type="entry name" value="SNase_OB-fold_sf"/>
</dbReference>
<dbReference type="Ensembl" id="ENSDCDT00010056838.1">
    <property type="protein sequence ID" value="ENSDCDP00010046632.1"/>
    <property type="gene ID" value="ENSDCDG00010028444.1"/>
</dbReference>
<dbReference type="InterPro" id="IPR042421">
    <property type="entry name" value="C3orf33-like"/>
</dbReference>
<dbReference type="Proteomes" id="UP000694580">
    <property type="component" value="Chromosome 19"/>
</dbReference>
<proteinExistence type="predicted"/>
<dbReference type="PANTHER" id="PTHR28434">
    <property type="entry name" value="PROTEIN C3ORF33"/>
    <property type="match status" value="1"/>
</dbReference>
<evidence type="ECO:0000256" key="1">
    <source>
        <dbReference type="SAM" id="Phobius"/>
    </source>
</evidence>
<reference evidence="2" key="2">
    <citation type="submission" date="2025-08" db="UniProtKB">
        <authorList>
            <consortium name="Ensembl"/>
        </authorList>
    </citation>
    <scope>IDENTIFICATION</scope>
</reference>
<gene>
    <name evidence="2" type="primary">C3orf33</name>
</gene>
<accession>A0AAY4DM67</accession>
<evidence type="ECO:0000313" key="3">
    <source>
        <dbReference type="Proteomes" id="UP000694580"/>
    </source>
</evidence>
<feature type="transmembrane region" description="Helical" evidence="1">
    <location>
        <begin position="6"/>
        <end position="26"/>
    </location>
</feature>
<dbReference type="GO" id="GO:0005615">
    <property type="term" value="C:extracellular space"/>
    <property type="evidence" value="ECO:0007669"/>
    <property type="project" value="TreeGrafter"/>
</dbReference>
<keyword evidence="1" id="KW-0472">Membrane</keyword>
<keyword evidence="1" id="KW-1133">Transmembrane helix</keyword>
<dbReference type="AlphaFoldDB" id="A0AAY4DM67"/>
<sequence length="271" mass="30073">IFSSSSSFLIQSISAGLAVAGIIILGRSIRLLTKFKSASEIPAQFVEKNVNLRGKVCGVTDKGLEVEHVPIRVPVLSSMLAKSHPHAPLEVRLAGVDLTPEGRDWLGKQLTPAETVWLQLIRRDGETLDCLVLQNRGSMFRKCLNEEVLRLGLARTVPILGLDHHSRVFWRLHRRLLKAELHAERKGKGLWKKDSFWSRIHELRSLMPGWHHNPGLITGPFLKSLSCNFPCALSPGEKGGGTVYFIHQAMGELLGCVTRTKQRLSSKEGAS</sequence>
<keyword evidence="1" id="KW-0812">Transmembrane</keyword>
<dbReference type="GeneTree" id="ENSGT00390000004493"/>
<dbReference type="SUPFAM" id="SSF50199">
    <property type="entry name" value="Staphylococcal nuclease"/>
    <property type="match status" value="1"/>
</dbReference>
<organism evidence="2 3">
    <name type="scientific">Denticeps clupeoides</name>
    <name type="common">denticle herring</name>
    <dbReference type="NCBI Taxonomy" id="299321"/>
    <lineage>
        <taxon>Eukaryota</taxon>
        <taxon>Metazoa</taxon>
        <taxon>Chordata</taxon>
        <taxon>Craniata</taxon>
        <taxon>Vertebrata</taxon>
        <taxon>Euteleostomi</taxon>
        <taxon>Actinopterygii</taxon>
        <taxon>Neopterygii</taxon>
        <taxon>Teleostei</taxon>
        <taxon>Clupei</taxon>
        <taxon>Clupeiformes</taxon>
        <taxon>Denticipitoidei</taxon>
        <taxon>Denticipitidae</taxon>
        <taxon>Denticeps</taxon>
    </lineage>
</organism>
<dbReference type="PANTHER" id="PTHR28434:SF1">
    <property type="entry name" value="PROTEIN C3ORF33"/>
    <property type="match status" value="1"/>
</dbReference>
<protein>
    <submittedName>
        <fullName evidence="2">Uncharacterized protein</fullName>
    </submittedName>
</protein>
<evidence type="ECO:0000313" key="2">
    <source>
        <dbReference type="Ensembl" id="ENSDCDP00010046632.1"/>
    </source>
</evidence>